<dbReference type="GO" id="GO:0046677">
    <property type="term" value="P:response to antibiotic"/>
    <property type="evidence" value="ECO:0007669"/>
    <property type="project" value="InterPro"/>
</dbReference>
<reference evidence="5 6" key="1">
    <citation type="submission" date="2019-12" db="EMBL/GenBank/DDBJ databases">
        <title>Genomic-based taxomic classification of the family Erythrobacteraceae.</title>
        <authorList>
            <person name="Xu L."/>
        </authorList>
    </citation>
    <scope>NUCLEOTIDE SEQUENCE [LARGE SCALE GENOMIC DNA]</scope>
    <source>
        <strain evidence="5 6">DSM 18604</strain>
    </source>
</reference>
<evidence type="ECO:0000313" key="5">
    <source>
        <dbReference type="EMBL" id="MXP25981.1"/>
    </source>
</evidence>
<dbReference type="InterPro" id="IPR045155">
    <property type="entry name" value="Beta-lactam_cat"/>
</dbReference>
<dbReference type="GO" id="GO:0008800">
    <property type="term" value="F:beta-lactamase activity"/>
    <property type="evidence" value="ECO:0007669"/>
    <property type="project" value="UniProtKB-EC"/>
</dbReference>
<protein>
    <recommendedName>
        <fullName evidence="3">beta-lactamase</fullName>
        <ecNumber evidence="3">3.5.2.6</ecNumber>
    </recommendedName>
</protein>
<dbReference type="PANTHER" id="PTHR35333:SF3">
    <property type="entry name" value="BETA-LACTAMASE-TYPE TRANSPEPTIDASE FOLD CONTAINING PROTEIN"/>
    <property type="match status" value="1"/>
</dbReference>
<evidence type="ECO:0000256" key="3">
    <source>
        <dbReference type="ARBA" id="ARBA00012865"/>
    </source>
</evidence>
<evidence type="ECO:0000313" key="6">
    <source>
        <dbReference type="Proteomes" id="UP000460561"/>
    </source>
</evidence>
<proteinExistence type="inferred from homology"/>
<dbReference type="OrthoDB" id="9784149at2"/>
<dbReference type="EMBL" id="WTYQ01000002">
    <property type="protein sequence ID" value="MXP25981.1"/>
    <property type="molecule type" value="Genomic_DNA"/>
</dbReference>
<feature type="domain" description="Beta-lactamase class A catalytic" evidence="4">
    <location>
        <begin position="62"/>
        <end position="279"/>
    </location>
</feature>
<dbReference type="NCBIfam" id="NF033103">
    <property type="entry name" value="bla_class_A"/>
    <property type="match status" value="1"/>
</dbReference>
<dbReference type="Gene3D" id="3.40.710.10">
    <property type="entry name" value="DD-peptidase/beta-lactamase superfamily"/>
    <property type="match status" value="1"/>
</dbReference>
<comment type="caution">
    <text evidence="5">The sequence shown here is derived from an EMBL/GenBank/DDBJ whole genome shotgun (WGS) entry which is preliminary data.</text>
</comment>
<comment type="similarity">
    <text evidence="2">Belongs to the class-A beta-lactamase family.</text>
</comment>
<evidence type="ECO:0000256" key="2">
    <source>
        <dbReference type="ARBA" id="ARBA00009009"/>
    </source>
</evidence>
<gene>
    <name evidence="5" type="primary">bla</name>
    <name evidence="5" type="ORF">GRI39_07990</name>
</gene>
<dbReference type="PRINTS" id="PR00118">
    <property type="entry name" value="BLACTAMASEA"/>
</dbReference>
<comment type="catalytic activity">
    <reaction evidence="1">
        <text>a beta-lactam + H2O = a substituted beta-amino acid</text>
        <dbReference type="Rhea" id="RHEA:20401"/>
        <dbReference type="ChEBI" id="CHEBI:15377"/>
        <dbReference type="ChEBI" id="CHEBI:35627"/>
        <dbReference type="ChEBI" id="CHEBI:140347"/>
        <dbReference type="EC" id="3.5.2.6"/>
    </reaction>
</comment>
<dbReference type="GO" id="GO:0030655">
    <property type="term" value="P:beta-lactam antibiotic catabolic process"/>
    <property type="evidence" value="ECO:0007669"/>
    <property type="project" value="InterPro"/>
</dbReference>
<organism evidence="5 6">
    <name type="scientific">Altericroceibacterium indicum</name>
    <dbReference type="NCBI Taxonomy" id="374177"/>
    <lineage>
        <taxon>Bacteria</taxon>
        <taxon>Pseudomonadati</taxon>
        <taxon>Pseudomonadota</taxon>
        <taxon>Alphaproteobacteria</taxon>
        <taxon>Sphingomonadales</taxon>
        <taxon>Erythrobacteraceae</taxon>
        <taxon>Altericroceibacterium</taxon>
    </lineage>
</organism>
<evidence type="ECO:0000259" key="4">
    <source>
        <dbReference type="Pfam" id="PF13354"/>
    </source>
</evidence>
<dbReference type="EC" id="3.5.2.6" evidence="3"/>
<dbReference type="AlphaFoldDB" id="A0A845AAE6"/>
<dbReference type="Proteomes" id="UP000460561">
    <property type="component" value="Unassembled WGS sequence"/>
</dbReference>
<accession>A0A845AAE6</accession>
<dbReference type="InterPro" id="IPR000871">
    <property type="entry name" value="Beta-lactam_class-A"/>
</dbReference>
<dbReference type="RefSeq" id="WP_160739139.1">
    <property type="nucleotide sequence ID" value="NZ_WTYQ01000002.1"/>
</dbReference>
<dbReference type="PANTHER" id="PTHR35333">
    <property type="entry name" value="BETA-LACTAMASE"/>
    <property type="match status" value="1"/>
</dbReference>
<dbReference type="SUPFAM" id="SSF56601">
    <property type="entry name" value="beta-lactamase/transpeptidase-like"/>
    <property type="match status" value="1"/>
</dbReference>
<dbReference type="InterPro" id="IPR012338">
    <property type="entry name" value="Beta-lactam/transpept-like"/>
</dbReference>
<sequence length="319" mass="34215">MSLLTETSPSIMLVRRSAIAGIAASFLAACTRNSSVATHDKADGGQIEQLEKLQASIPGILGAYIIDCESGQGFGINENKHFALCSSFKLSLAAMVLQKADRGEINLDQRVHYSEGDLLSYSPVTRENLAHGLTLEELAKAAQVASDNAAANILMREFGGPQAMTQFWRNMGDTVSRLDKTEPDLNLVAPGDEHDTTTPEAMAHTLAKLMTGTVISESSRAKLWAWMQETSTGLQRIRGGIPKGWPAGDKTGTSFAEGFGSNYADIAFVRPPNGPPLAITSYYRLPNVHKKSEPQSQAVLAKVGAIAADFARQQAHKAT</sequence>
<name>A0A845AAE6_9SPHN</name>
<keyword evidence="6" id="KW-1185">Reference proteome</keyword>
<evidence type="ECO:0000256" key="1">
    <source>
        <dbReference type="ARBA" id="ARBA00001526"/>
    </source>
</evidence>
<dbReference type="Pfam" id="PF13354">
    <property type="entry name" value="Beta-lactamase2"/>
    <property type="match status" value="1"/>
</dbReference>